<evidence type="ECO:0000256" key="1">
    <source>
        <dbReference type="ARBA" id="ARBA00035112"/>
    </source>
</evidence>
<evidence type="ECO:0000313" key="3">
    <source>
        <dbReference type="EMBL" id="KAK3170343.1"/>
    </source>
</evidence>
<feature type="compositionally biased region" description="Basic and acidic residues" evidence="2">
    <location>
        <begin position="137"/>
        <end position="156"/>
    </location>
</feature>
<sequence>MESELGTEKSFPIEHATHCLDSLREETICTADDTPRWTSSAPEAFLESGVGQQRQCRDFSKLEAWAKKHHSRYNRIDEKYQCMNQSERYKFCPKDSPYENKVRQFFKVVMGRILPDVIEEKGEPGKCDMAEDILGGGDEHKHLGYGEGSGFEKPHE</sequence>
<comment type="similarity">
    <text evidence="1">Belongs to the ustYa family.</text>
</comment>
<dbReference type="AlphaFoldDB" id="A0AAD9Z440"/>
<dbReference type="GO" id="GO:0043386">
    <property type="term" value="P:mycotoxin biosynthetic process"/>
    <property type="evidence" value="ECO:0007669"/>
    <property type="project" value="InterPro"/>
</dbReference>
<gene>
    <name evidence="3" type="ORF">OEA41_009730</name>
</gene>
<dbReference type="InterPro" id="IPR021765">
    <property type="entry name" value="UstYa-like"/>
</dbReference>
<keyword evidence="4" id="KW-1185">Reference proteome</keyword>
<name>A0AAD9Z440_9LECA</name>
<dbReference type="Proteomes" id="UP001276659">
    <property type="component" value="Unassembled WGS sequence"/>
</dbReference>
<evidence type="ECO:0000313" key="4">
    <source>
        <dbReference type="Proteomes" id="UP001276659"/>
    </source>
</evidence>
<dbReference type="EMBL" id="JASNWA010000009">
    <property type="protein sequence ID" value="KAK3170343.1"/>
    <property type="molecule type" value="Genomic_DNA"/>
</dbReference>
<accession>A0AAD9Z440</accession>
<dbReference type="Pfam" id="PF11807">
    <property type="entry name" value="UstYa"/>
    <property type="match status" value="1"/>
</dbReference>
<proteinExistence type="inferred from homology"/>
<reference evidence="3" key="1">
    <citation type="submission" date="2022-11" db="EMBL/GenBank/DDBJ databases">
        <title>Chromosomal genome sequence assembly and mating type (MAT) locus characterization of the leprose asexual lichenized fungus Lepraria neglecta (Nyl.) Erichsen.</title>
        <authorList>
            <person name="Allen J.L."/>
            <person name="Pfeffer B."/>
        </authorList>
    </citation>
    <scope>NUCLEOTIDE SEQUENCE</scope>
    <source>
        <strain evidence="3">Allen 5258</strain>
    </source>
</reference>
<protein>
    <submittedName>
        <fullName evidence="3">Uncharacterized protein</fullName>
    </submittedName>
</protein>
<comment type="caution">
    <text evidence="3">The sequence shown here is derived from an EMBL/GenBank/DDBJ whole genome shotgun (WGS) entry which is preliminary data.</text>
</comment>
<organism evidence="3 4">
    <name type="scientific">Lepraria neglecta</name>
    <dbReference type="NCBI Taxonomy" id="209136"/>
    <lineage>
        <taxon>Eukaryota</taxon>
        <taxon>Fungi</taxon>
        <taxon>Dikarya</taxon>
        <taxon>Ascomycota</taxon>
        <taxon>Pezizomycotina</taxon>
        <taxon>Lecanoromycetes</taxon>
        <taxon>OSLEUM clade</taxon>
        <taxon>Lecanoromycetidae</taxon>
        <taxon>Lecanorales</taxon>
        <taxon>Lecanorineae</taxon>
        <taxon>Stereocaulaceae</taxon>
        <taxon>Lepraria</taxon>
    </lineage>
</organism>
<feature type="region of interest" description="Disordered" evidence="2">
    <location>
        <begin position="132"/>
        <end position="156"/>
    </location>
</feature>
<dbReference type="PANTHER" id="PTHR33365:SF6">
    <property type="entry name" value="OXIDASE USTYA"/>
    <property type="match status" value="1"/>
</dbReference>
<dbReference type="PANTHER" id="PTHR33365">
    <property type="entry name" value="YALI0B05434P"/>
    <property type="match status" value="1"/>
</dbReference>
<evidence type="ECO:0000256" key="2">
    <source>
        <dbReference type="SAM" id="MobiDB-lite"/>
    </source>
</evidence>